<evidence type="ECO:0000256" key="1">
    <source>
        <dbReference type="SAM" id="MobiDB-lite"/>
    </source>
</evidence>
<comment type="caution">
    <text evidence="2">The sequence shown here is derived from an EMBL/GenBank/DDBJ whole genome shotgun (WGS) entry which is preliminary data.</text>
</comment>
<dbReference type="Proteomes" id="UP001497480">
    <property type="component" value="Unassembled WGS sequence"/>
</dbReference>
<reference evidence="2 3" key="1">
    <citation type="submission" date="2024-03" db="EMBL/GenBank/DDBJ databases">
        <authorList>
            <person name="Martinez-Hernandez J."/>
        </authorList>
    </citation>
    <scope>NUCLEOTIDE SEQUENCE [LARGE SCALE GENOMIC DNA]</scope>
</reference>
<gene>
    <name evidence="2" type="ORF">LLUT_LOCUS5833</name>
</gene>
<evidence type="ECO:0000313" key="2">
    <source>
        <dbReference type="EMBL" id="CAL0304773.1"/>
    </source>
</evidence>
<feature type="region of interest" description="Disordered" evidence="1">
    <location>
        <begin position="1"/>
        <end position="27"/>
    </location>
</feature>
<accession>A0AAV1W6J4</accession>
<dbReference type="AlphaFoldDB" id="A0AAV1W6J4"/>
<protein>
    <submittedName>
        <fullName evidence="2">Uncharacterized protein</fullName>
    </submittedName>
</protein>
<dbReference type="EMBL" id="CAXHTB010000004">
    <property type="protein sequence ID" value="CAL0304773.1"/>
    <property type="molecule type" value="Genomic_DNA"/>
</dbReference>
<sequence length="106" mass="11669">MPMSRPARPFEMPMGEHGGASGGGNGGGMGDYGGDCGGVCGILKLRDDVQMCGYKDAEVMWNILSISLQLEKLEATPRTTTFKLPKRVTKHRSTFWSIFFWISHKT</sequence>
<organism evidence="2 3">
    <name type="scientific">Lupinus luteus</name>
    <name type="common">European yellow lupine</name>
    <dbReference type="NCBI Taxonomy" id="3873"/>
    <lineage>
        <taxon>Eukaryota</taxon>
        <taxon>Viridiplantae</taxon>
        <taxon>Streptophyta</taxon>
        <taxon>Embryophyta</taxon>
        <taxon>Tracheophyta</taxon>
        <taxon>Spermatophyta</taxon>
        <taxon>Magnoliopsida</taxon>
        <taxon>eudicotyledons</taxon>
        <taxon>Gunneridae</taxon>
        <taxon>Pentapetalae</taxon>
        <taxon>rosids</taxon>
        <taxon>fabids</taxon>
        <taxon>Fabales</taxon>
        <taxon>Fabaceae</taxon>
        <taxon>Papilionoideae</taxon>
        <taxon>50 kb inversion clade</taxon>
        <taxon>genistoids sensu lato</taxon>
        <taxon>core genistoids</taxon>
        <taxon>Genisteae</taxon>
        <taxon>Lupinus</taxon>
    </lineage>
</organism>
<feature type="compositionally biased region" description="Gly residues" evidence="1">
    <location>
        <begin position="16"/>
        <end position="27"/>
    </location>
</feature>
<name>A0AAV1W6J4_LUPLU</name>
<evidence type="ECO:0000313" key="3">
    <source>
        <dbReference type="Proteomes" id="UP001497480"/>
    </source>
</evidence>
<keyword evidence="3" id="KW-1185">Reference proteome</keyword>
<proteinExistence type="predicted"/>